<evidence type="ECO:0000313" key="1">
    <source>
        <dbReference type="EMBL" id="KAG7296012.1"/>
    </source>
</evidence>
<dbReference type="Proteomes" id="UP000823941">
    <property type="component" value="Chromosome 29"/>
</dbReference>
<evidence type="ECO:0000313" key="2">
    <source>
        <dbReference type="Proteomes" id="UP000823941"/>
    </source>
</evidence>
<name>A0ABQ7PSR6_PLUXY</name>
<comment type="caution">
    <text evidence="1">The sequence shown here is derived from an EMBL/GenBank/DDBJ whole genome shotgun (WGS) entry which is preliminary data.</text>
</comment>
<keyword evidence="2" id="KW-1185">Reference proteome</keyword>
<accession>A0ABQ7PSR6</accession>
<dbReference type="PANTHER" id="PTHR14939:SF5">
    <property type="entry name" value="F-BOX ONLY PROTEIN 22"/>
    <property type="match status" value="1"/>
</dbReference>
<dbReference type="PANTHER" id="PTHR14939">
    <property type="entry name" value="F-BOX ONLY PROTEIN 22"/>
    <property type="match status" value="1"/>
</dbReference>
<reference evidence="1 2" key="1">
    <citation type="submission" date="2021-06" db="EMBL/GenBank/DDBJ databases">
        <title>A haploid diamondback moth (Plutella xylostella L.) genome assembly resolves 31 chromosomes and identifies a diamide resistance mutation.</title>
        <authorList>
            <person name="Ward C.M."/>
            <person name="Perry K.D."/>
            <person name="Baker G."/>
            <person name="Powis K."/>
            <person name="Heckel D.G."/>
            <person name="Baxter S.W."/>
        </authorList>
    </citation>
    <scope>NUCLEOTIDE SEQUENCE [LARGE SCALE GENOMIC DNA]</scope>
    <source>
        <strain evidence="1 2">LV</strain>
        <tissue evidence="1">Single pupa</tissue>
    </source>
</reference>
<dbReference type="EMBL" id="JAHIBW010000029">
    <property type="protein sequence ID" value="KAG7296012.1"/>
    <property type="molecule type" value="Genomic_DNA"/>
</dbReference>
<organism evidence="1 2">
    <name type="scientific">Plutella xylostella</name>
    <name type="common">Diamondback moth</name>
    <name type="synonym">Plutella maculipennis</name>
    <dbReference type="NCBI Taxonomy" id="51655"/>
    <lineage>
        <taxon>Eukaryota</taxon>
        <taxon>Metazoa</taxon>
        <taxon>Ecdysozoa</taxon>
        <taxon>Arthropoda</taxon>
        <taxon>Hexapoda</taxon>
        <taxon>Insecta</taxon>
        <taxon>Pterygota</taxon>
        <taxon>Neoptera</taxon>
        <taxon>Endopterygota</taxon>
        <taxon>Lepidoptera</taxon>
        <taxon>Glossata</taxon>
        <taxon>Ditrysia</taxon>
        <taxon>Yponomeutoidea</taxon>
        <taxon>Plutellidae</taxon>
        <taxon>Plutella</taxon>
    </lineage>
</organism>
<protein>
    <submittedName>
        <fullName evidence="1">Uncharacterized protein</fullName>
    </submittedName>
</protein>
<proteinExistence type="predicted"/>
<sequence>MAAENQCCKVETQEHIAAYLENRELVRELQPLTCDARLVEQVASNYIIVKRMLGHLPWQDQMICKSVCKMWCDAVQALQRELQGPVDFVYEVVEDVDSGMLKSSGSFSKEPMAVIVFTNFGGFCKMGNCTLMSPRPCTPACSEVHWMLDFLDQELCFPKDCDLIVRASYLCYMPLASSPSSAYTINRDMMTTTLPFICGIYIPKIPNVQYEVVNIKTNSDMKMDFFDVVDRISSTRTFKGILVFVTDKYMLNSIDDITFLNHFKKVQPETPYALGGCIIEDTMFDRRDLSFFINNVNTDVLHRDAFISENVVSVCMFTVPKAQEAQDSGSGCNCNFEMFSLIIESSDWPKPKILSAIKEFAENIDHFEHSVVFKLSCIGRDERHDFEQKSFRTHFPSTPLIGCYGNGELGVNHPPRPEPKPKPSANTVKRQKRLIAELGLMYSYSTVFVYMGWGKIVKPAKT</sequence>
<gene>
    <name evidence="1" type="ORF">JYU34_021108</name>
</gene>